<keyword evidence="2" id="KW-0698">rRNA processing</keyword>
<dbReference type="Gene3D" id="2.40.50.140">
    <property type="entry name" value="Nucleic acid-binding proteins"/>
    <property type="match status" value="5"/>
</dbReference>
<evidence type="ECO:0000313" key="4">
    <source>
        <dbReference type="EMBL" id="KAK6590243.1"/>
    </source>
</evidence>
<feature type="domain" description="S1 motif" evidence="3">
    <location>
        <begin position="533"/>
        <end position="623"/>
    </location>
</feature>
<dbReference type="InterPro" id="IPR011990">
    <property type="entry name" value="TPR-like_helical_dom_sf"/>
</dbReference>
<dbReference type="InterPro" id="IPR012340">
    <property type="entry name" value="NA-bd_OB-fold"/>
</dbReference>
<reference evidence="4 5" key="1">
    <citation type="submission" date="2023-10" db="EMBL/GenBank/DDBJ databases">
        <title>Comparative genomics analysis reveals potential genetic determinants of host preference in Cryptosporidium xiaoi.</title>
        <authorList>
            <person name="Xiao L."/>
            <person name="Li J."/>
        </authorList>
    </citation>
    <scope>NUCLEOTIDE SEQUENCE [LARGE SCALE GENOMIC DNA]</scope>
    <source>
        <strain evidence="4 5">52996</strain>
    </source>
</reference>
<gene>
    <name evidence="4" type="ORF">RS030_172594</name>
</gene>
<feature type="domain" description="S1 motif" evidence="3">
    <location>
        <begin position="910"/>
        <end position="1011"/>
    </location>
</feature>
<dbReference type="GO" id="GO:0006364">
    <property type="term" value="P:rRNA processing"/>
    <property type="evidence" value="ECO:0007669"/>
    <property type="project" value="UniProtKB-KW"/>
</dbReference>
<evidence type="ECO:0000259" key="3">
    <source>
        <dbReference type="PROSITE" id="PS50126"/>
    </source>
</evidence>
<dbReference type="SUPFAM" id="SSF50249">
    <property type="entry name" value="Nucleic acid-binding proteins"/>
    <property type="match status" value="4"/>
</dbReference>
<name>A0AAV9XZU3_9CRYT</name>
<evidence type="ECO:0000313" key="5">
    <source>
        <dbReference type="Proteomes" id="UP001311799"/>
    </source>
</evidence>
<evidence type="ECO:0000256" key="2">
    <source>
        <dbReference type="ARBA" id="ARBA00022552"/>
    </source>
</evidence>
<dbReference type="InterPro" id="IPR003029">
    <property type="entry name" value="S1_domain"/>
</dbReference>
<dbReference type="PANTHER" id="PTHR23270">
    <property type="entry name" value="PROGRAMMED CELL DEATH PROTEIN 11 PRE-RRNA PROCESSING PROTEIN RRP5"/>
    <property type="match status" value="1"/>
</dbReference>
<keyword evidence="5" id="KW-1185">Reference proteome</keyword>
<comment type="caution">
    <text evidence="4">The sequence shown here is derived from an EMBL/GenBank/DDBJ whole genome shotgun (WGS) entry which is preliminary data.</text>
</comment>
<dbReference type="SUPFAM" id="SSF48452">
    <property type="entry name" value="TPR-like"/>
    <property type="match status" value="1"/>
</dbReference>
<dbReference type="PROSITE" id="PS50126">
    <property type="entry name" value="S1"/>
    <property type="match status" value="6"/>
</dbReference>
<dbReference type="InterPro" id="IPR003107">
    <property type="entry name" value="HAT"/>
</dbReference>
<feature type="domain" description="S1 motif" evidence="3">
    <location>
        <begin position="1300"/>
        <end position="1373"/>
    </location>
</feature>
<evidence type="ECO:0000256" key="1">
    <source>
        <dbReference type="ARBA" id="ARBA00004604"/>
    </source>
</evidence>
<dbReference type="GO" id="GO:0003723">
    <property type="term" value="F:RNA binding"/>
    <property type="evidence" value="ECO:0007669"/>
    <property type="project" value="TreeGrafter"/>
</dbReference>
<protein>
    <submittedName>
        <fullName evidence="4">RRP5 like protein</fullName>
    </submittedName>
</protein>
<feature type="domain" description="S1 motif" evidence="3">
    <location>
        <begin position="1553"/>
        <end position="1628"/>
    </location>
</feature>
<dbReference type="GO" id="GO:0032040">
    <property type="term" value="C:small-subunit processome"/>
    <property type="evidence" value="ECO:0007669"/>
    <property type="project" value="TreeGrafter"/>
</dbReference>
<dbReference type="SMART" id="SM00386">
    <property type="entry name" value="HAT"/>
    <property type="match status" value="4"/>
</dbReference>
<feature type="domain" description="S1 motif" evidence="3">
    <location>
        <begin position="61"/>
        <end position="141"/>
    </location>
</feature>
<dbReference type="InterPro" id="IPR045209">
    <property type="entry name" value="Rrp5"/>
</dbReference>
<organism evidence="4 5">
    <name type="scientific">Cryptosporidium xiaoi</name>
    <dbReference type="NCBI Taxonomy" id="659607"/>
    <lineage>
        <taxon>Eukaryota</taxon>
        <taxon>Sar</taxon>
        <taxon>Alveolata</taxon>
        <taxon>Apicomplexa</taxon>
        <taxon>Conoidasida</taxon>
        <taxon>Coccidia</taxon>
        <taxon>Eucoccidiorida</taxon>
        <taxon>Eimeriorina</taxon>
        <taxon>Cryptosporidiidae</taxon>
        <taxon>Cryptosporidium</taxon>
    </lineage>
</organism>
<dbReference type="Proteomes" id="UP001311799">
    <property type="component" value="Unassembled WGS sequence"/>
</dbReference>
<proteinExistence type="predicted"/>
<dbReference type="SMART" id="SM00316">
    <property type="entry name" value="S1"/>
    <property type="match status" value="7"/>
</dbReference>
<comment type="subcellular location">
    <subcellularLocation>
        <location evidence="1">Nucleus</location>
        <location evidence="1">Nucleolus</location>
    </subcellularLocation>
</comment>
<accession>A0AAV9XZU3</accession>
<dbReference type="PANTHER" id="PTHR23270:SF10">
    <property type="entry name" value="PROTEIN RRP5 HOMOLOG"/>
    <property type="match status" value="1"/>
</dbReference>
<dbReference type="Gene3D" id="1.25.40.10">
    <property type="entry name" value="Tetratricopeptide repeat domain"/>
    <property type="match status" value="2"/>
</dbReference>
<sequence length="2079" mass="237191">METIKEGKLSGLNRKRGYKESKNDSFEEEYEVLGDFVGVKSKNFDSTFSSRNVSKKDMKLGTLLYGIIDDVNEKELIISLPGLNKAIISVENTIEDDESLEEFTRSIEKLGLNKRFTIGQPVNCAIISNNKTKNNLTIKPSILNAGLNSNSKCFEVPGYVISGLVLSKENHGYVVYTGIKGIKNVFMKLDNCSDEYKLGQILLLNVSTYYKERSLLLCTPINRDVGDKGSVIKKNEMLSIYEIKPGLKLECLIHSYGDIEDRSLSNKGRGKNIISVNNPNKKKKLSQDNIKKFQPNAKILQFKNIDKNYVNEKEISGIREYLQEDCHSLKVSFCMGTMLGVIPSEHSIHPLSCLNEEEYKSGLPREFNRRSIGSSNVVIARIIAVISDSNNKIVLSMLPHVIESKFKIINDDLLNKKVIPILSKNVEKDCELVSNLKTIESVDSMSNITLYSGDNSENKSKNKGVNFLSNIGNKWYSMCTYLQSKDSERIDQTIRNNSYRIISYSRLENSYLVSFDPKIVNERYFSMHDISPGKIVDAKIVEINNWGLSVRLSDYFSGRIYMEHLFNSSIKNQTDANGSKGMSKERMNYIKKNYQIGREYKFRILRYEYSDRSWNPLLLLTAKKALINDKLPIITSINNELSVGQVAVGYISRICLVNNKQENISKSGGSYIIIRFYGEAYGSVSYNEYVNYLKESESNTEEEGISPETPRIGDIVTVRISSIDLSGDNNNGSLKLSLNTGSSKLVNDSLPLNIKNIINQLKLNDNTGYFNDLTIPEDSRDNLLNKYNMVLVGVTREGILFIKNKKELLYLARNAISDNKRNSKLVFNMLYELCRSSKSLGDLNKKISKKVNFELMSTIYHDKKLRKRMDLLTFKLDEQRGEKDDQCSIELSLSFKNMNLMHSLTYNIKGQLTKGSLCWGYVTHIDKYGLLVSIKDFITNGSVGDKESIENDSLSGLVPKHLLSSSIYFESKEELSKHFEIGESLLLRVANISEGIKGESGVDRRITLSYKDVFSVSNGSTGTSIEKEFEVINRIFASEKQDTELIHCLKKTLGGGKTDSIVDKNIIGKVAEFKIKRKTLLSKNEDFIVLASVDVDGNNCEEIYLRLLNHKGVFSKLDRSSLKGDCDIKDEFFGLVLGGAYTENIDGNNICYVYNIVCISDDVKDKYNKTGNLLSICKKEGLKINDIMFNSDETHRYKIKKSNIVYLDELYCISLLDVSLSLSNNVSNKKIIKLSNQLKTIPIIIYSNRFDKEENVSEFECFSFSINLEDVPICYSLVLGTRSSPFLDKGNTNTPNANIDDVVECKIIDHMNMYNGLIVQLKDKSFGRIHILELDDDNLDKPLSVEKYKIGNTIKGIIYNKIDVNRKVLLSKDCCNSRLKYANLSWEISSKVSRIRKIIYKDEDGNLTGVINDVKEITQGSILSGYISNSGKEGVFVRYGLGNLVGRIKLRELTSGTITPDEAKNTFYPGKYIKQMIVTNIGDDNKVDLSLSKLQSDDIKLRISQLEEDSFTSDIDMEIDQKEVIESDTKVKNGGLVLNDVNKKLDFDDLYIGRVLSGIVKSVSKKHGLFIRLTDLKGDLVALSKIKECLDTECDGNTISSIFNIGDNLLCKVIKLDTENKKVWVGVKPSYFEKYRIDQDEDYYNRNEIDNKVEKIESEQTAPNEKRDEDNIIDINDSKDNYSLDFSMNENNFVYPMRVESPGGYNDNLGLGSSSNLHSDLDSDKELDVEVQERIKSSVKQDLETKNLNRNKKVQKQLEHEHKLRQEEERGMYSHLNPTTIDEFERTLVTNKDVSSIWIKYMSYYLDTGELDKARAVAERSLKQISVKEEMERWNVWIAYINMEIVYGGVLKEPKSDGNVDENTKDKNIHMKMRENLNSVIERALMNVYDQKKLYIQIFNSFKKYSNEEFGTSVLLQGLKKYPSSRKLWITYLTSLYENDNQRKARDEVIQKSLRSVSKDKLVRLITDIARLEFEHGNINRGRTIFENLLDENVKRMDLWSQYFDILTKLCIKNHSNDYIEMVRSIYRSSSSNKQFKPRSMKMIFTRWLAFEKQFGNSSSQKNVQELAINYVSNLESKL</sequence>
<feature type="domain" description="S1 motif" evidence="3">
    <location>
        <begin position="1420"/>
        <end position="1492"/>
    </location>
</feature>
<dbReference type="EMBL" id="JAWDEY010000008">
    <property type="protein sequence ID" value="KAK6590243.1"/>
    <property type="molecule type" value="Genomic_DNA"/>
</dbReference>